<feature type="non-terminal residue" evidence="9">
    <location>
        <position position="1"/>
    </location>
</feature>
<dbReference type="PANTHER" id="PTHR30069">
    <property type="entry name" value="TONB-DEPENDENT OUTER MEMBRANE RECEPTOR"/>
    <property type="match status" value="1"/>
</dbReference>
<keyword evidence="4" id="KW-0732">Signal</keyword>
<evidence type="ECO:0000313" key="9">
    <source>
        <dbReference type="EMBL" id="SVE63756.1"/>
    </source>
</evidence>
<gene>
    <name evidence="9" type="ORF">METZ01_LOCUS516610</name>
</gene>
<feature type="domain" description="TonB-dependent receptor plug" evidence="8">
    <location>
        <begin position="32"/>
        <end position="142"/>
    </location>
</feature>
<dbReference type="InterPro" id="IPR012910">
    <property type="entry name" value="Plug_dom"/>
</dbReference>
<evidence type="ECO:0000256" key="4">
    <source>
        <dbReference type="ARBA" id="ARBA00022729"/>
    </source>
</evidence>
<reference evidence="9" key="1">
    <citation type="submission" date="2018-05" db="EMBL/GenBank/DDBJ databases">
        <authorList>
            <person name="Lanie J.A."/>
            <person name="Ng W.-L."/>
            <person name="Kazmierczak K.M."/>
            <person name="Andrzejewski T.M."/>
            <person name="Davidsen T.M."/>
            <person name="Wayne K.J."/>
            <person name="Tettelin H."/>
            <person name="Glass J.I."/>
            <person name="Rusch D."/>
            <person name="Podicherti R."/>
            <person name="Tsui H.-C.T."/>
            <person name="Winkler M.E."/>
        </authorList>
    </citation>
    <scope>NUCLEOTIDE SEQUENCE</scope>
</reference>
<evidence type="ECO:0000256" key="2">
    <source>
        <dbReference type="ARBA" id="ARBA00022448"/>
    </source>
</evidence>
<accession>A0A383F3R4</accession>
<dbReference type="Pfam" id="PF07715">
    <property type="entry name" value="Plug"/>
    <property type="match status" value="1"/>
</dbReference>
<dbReference type="GO" id="GO:0044718">
    <property type="term" value="P:siderophore transmembrane transport"/>
    <property type="evidence" value="ECO:0007669"/>
    <property type="project" value="TreeGrafter"/>
</dbReference>
<evidence type="ECO:0000256" key="6">
    <source>
        <dbReference type="ARBA" id="ARBA00023237"/>
    </source>
</evidence>
<keyword evidence="6" id="KW-0998">Cell outer membrane</keyword>
<sequence length="228" mass="23816">AISLGCALTLPALAQQSELAVTKAKSEETLTTTVETVLDAQTLSKRSITNIEDTARYIPGVQTNDTGNRFGNDGFNIRGLEGDAVAVTVDGVGQGETLNPSSFAAYGMYGSSRGEIELEHVKAVNITKGPSAVAQGPGSLAGSVTYVTNEASDFLPATGDATGVKLKTGFDARSDEWLVHGTVANRTGNFDSLLQYTMRDSSETEAHSHGENISGSARGQADPMDNQV</sequence>
<dbReference type="Gene3D" id="2.170.130.10">
    <property type="entry name" value="TonB-dependent receptor, plug domain"/>
    <property type="match status" value="1"/>
</dbReference>
<dbReference type="InterPro" id="IPR037066">
    <property type="entry name" value="Plug_dom_sf"/>
</dbReference>
<feature type="compositionally biased region" description="Basic and acidic residues" evidence="7">
    <location>
        <begin position="201"/>
        <end position="210"/>
    </location>
</feature>
<dbReference type="GO" id="GO:0009279">
    <property type="term" value="C:cell outer membrane"/>
    <property type="evidence" value="ECO:0007669"/>
    <property type="project" value="UniProtKB-SubCell"/>
</dbReference>
<protein>
    <recommendedName>
        <fullName evidence="8">TonB-dependent receptor plug domain-containing protein</fullName>
    </recommendedName>
</protein>
<proteinExistence type="predicted"/>
<dbReference type="InterPro" id="IPR039426">
    <property type="entry name" value="TonB-dep_rcpt-like"/>
</dbReference>
<feature type="region of interest" description="Disordered" evidence="7">
    <location>
        <begin position="201"/>
        <end position="228"/>
    </location>
</feature>
<keyword evidence="2" id="KW-0813">Transport</keyword>
<organism evidence="9">
    <name type="scientific">marine metagenome</name>
    <dbReference type="NCBI Taxonomy" id="408172"/>
    <lineage>
        <taxon>unclassified sequences</taxon>
        <taxon>metagenomes</taxon>
        <taxon>ecological metagenomes</taxon>
    </lineage>
</organism>
<name>A0A383F3R4_9ZZZZ</name>
<evidence type="ECO:0000256" key="1">
    <source>
        <dbReference type="ARBA" id="ARBA00004571"/>
    </source>
</evidence>
<dbReference type="EMBL" id="UINC01231286">
    <property type="protein sequence ID" value="SVE63756.1"/>
    <property type="molecule type" value="Genomic_DNA"/>
</dbReference>
<feature type="non-terminal residue" evidence="9">
    <location>
        <position position="228"/>
    </location>
</feature>
<dbReference type="AlphaFoldDB" id="A0A383F3R4"/>
<evidence type="ECO:0000256" key="3">
    <source>
        <dbReference type="ARBA" id="ARBA00022692"/>
    </source>
</evidence>
<evidence type="ECO:0000256" key="7">
    <source>
        <dbReference type="SAM" id="MobiDB-lite"/>
    </source>
</evidence>
<dbReference type="Gene3D" id="2.40.170.20">
    <property type="entry name" value="TonB-dependent receptor, beta-barrel domain"/>
    <property type="match status" value="1"/>
</dbReference>
<dbReference type="InterPro" id="IPR036942">
    <property type="entry name" value="Beta-barrel_TonB_sf"/>
</dbReference>
<evidence type="ECO:0000256" key="5">
    <source>
        <dbReference type="ARBA" id="ARBA00023136"/>
    </source>
</evidence>
<keyword evidence="5" id="KW-0472">Membrane</keyword>
<dbReference type="PROSITE" id="PS52016">
    <property type="entry name" value="TONB_DEPENDENT_REC_3"/>
    <property type="match status" value="1"/>
</dbReference>
<evidence type="ECO:0000259" key="8">
    <source>
        <dbReference type="Pfam" id="PF07715"/>
    </source>
</evidence>
<keyword evidence="3" id="KW-0812">Transmembrane</keyword>
<dbReference type="PANTHER" id="PTHR30069:SF29">
    <property type="entry name" value="HEMOGLOBIN AND HEMOGLOBIN-HAPTOGLOBIN-BINDING PROTEIN 1-RELATED"/>
    <property type="match status" value="1"/>
</dbReference>
<dbReference type="GO" id="GO:0015344">
    <property type="term" value="F:siderophore uptake transmembrane transporter activity"/>
    <property type="evidence" value="ECO:0007669"/>
    <property type="project" value="TreeGrafter"/>
</dbReference>
<comment type="subcellular location">
    <subcellularLocation>
        <location evidence="1">Cell outer membrane</location>
        <topology evidence="1">Multi-pass membrane protein</topology>
    </subcellularLocation>
</comment>
<dbReference type="SUPFAM" id="SSF56935">
    <property type="entry name" value="Porins"/>
    <property type="match status" value="1"/>
</dbReference>